<dbReference type="Proteomes" id="UP000469385">
    <property type="component" value="Unassembled WGS sequence"/>
</dbReference>
<keyword evidence="1" id="KW-0472">Membrane</keyword>
<keyword evidence="3" id="KW-1185">Reference proteome</keyword>
<keyword evidence="1" id="KW-1133">Transmembrane helix</keyword>
<accession>A0A6N8J1X8</accession>
<reference evidence="2 3" key="1">
    <citation type="submission" date="2019-12" db="EMBL/GenBank/DDBJ databases">
        <authorList>
            <person name="Huq M.A."/>
        </authorList>
    </citation>
    <scope>NUCLEOTIDE SEQUENCE [LARGE SCALE GENOMIC DNA]</scope>
    <source>
        <strain evidence="2 3">MAH-25</strain>
    </source>
</reference>
<comment type="caution">
    <text evidence="2">The sequence shown here is derived from an EMBL/GenBank/DDBJ whole genome shotgun (WGS) entry which is preliminary data.</text>
</comment>
<dbReference type="RefSeq" id="WP_157400164.1">
    <property type="nucleotide sequence ID" value="NZ_WSEL01000009.1"/>
</dbReference>
<sequence length="101" mass="11586">MTTETHSDPLAPLHEASRALWLATLSLMAAFMQTQAPAHRVLMARRIARNFETLHQQECFSPDCRRRFARLGARWQAQADRLHAGTAPSRWTTLLHRLGLR</sequence>
<evidence type="ECO:0000313" key="2">
    <source>
        <dbReference type="EMBL" id="MVQ32186.1"/>
    </source>
</evidence>
<protein>
    <submittedName>
        <fullName evidence="2">Uncharacterized protein</fullName>
    </submittedName>
</protein>
<organism evidence="2 3">
    <name type="scientific">Ramlibacter pinisoli</name>
    <dbReference type="NCBI Taxonomy" id="2682844"/>
    <lineage>
        <taxon>Bacteria</taxon>
        <taxon>Pseudomonadati</taxon>
        <taxon>Pseudomonadota</taxon>
        <taxon>Betaproteobacteria</taxon>
        <taxon>Burkholderiales</taxon>
        <taxon>Comamonadaceae</taxon>
        <taxon>Ramlibacter</taxon>
    </lineage>
</organism>
<evidence type="ECO:0000313" key="3">
    <source>
        <dbReference type="Proteomes" id="UP000469385"/>
    </source>
</evidence>
<dbReference type="EMBL" id="WSEL01000009">
    <property type="protein sequence ID" value="MVQ32186.1"/>
    <property type="molecule type" value="Genomic_DNA"/>
</dbReference>
<proteinExistence type="predicted"/>
<gene>
    <name evidence="2" type="ORF">GON04_22215</name>
</gene>
<feature type="transmembrane region" description="Helical" evidence="1">
    <location>
        <begin position="20"/>
        <end position="38"/>
    </location>
</feature>
<evidence type="ECO:0000256" key="1">
    <source>
        <dbReference type="SAM" id="Phobius"/>
    </source>
</evidence>
<dbReference type="AlphaFoldDB" id="A0A6N8J1X8"/>
<keyword evidence="1" id="KW-0812">Transmembrane</keyword>
<name>A0A6N8J1X8_9BURK</name>